<comment type="caution">
    <text evidence="1">The sequence shown here is derived from an EMBL/GenBank/DDBJ whole genome shotgun (WGS) entry which is preliminary data.</text>
</comment>
<name>A0ABU8DLR3_ERWAP</name>
<evidence type="ECO:0000313" key="1">
    <source>
        <dbReference type="EMBL" id="MEI2684452.1"/>
    </source>
</evidence>
<proteinExistence type="predicted"/>
<protein>
    <submittedName>
        <fullName evidence="1">DUF2861 family protein</fullName>
    </submittedName>
</protein>
<dbReference type="EMBL" id="JBANEI010000028">
    <property type="protein sequence ID" value="MEI2684452.1"/>
    <property type="molecule type" value="Genomic_DNA"/>
</dbReference>
<gene>
    <name evidence="1" type="ORF">V8N49_22775</name>
</gene>
<evidence type="ECO:0000313" key="2">
    <source>
        <dbReference type="Proteomes" id="UP001306592"/>
    </source>
</evidence>
<accession>A0ABU8DLR3</accession>
<dbReference type="Proteomes" id="UP001306592">
    <property type="component" value="Unassembled WGS sequence"/>
</dbReference>
<sequence>MRPFLTFIVGLLLPTGIAAVTLPATPLTPLYHALLTKRSDLAWQQLLISWPQISSAAQRDAWLQALDALITVQCGNDLPVAIPDWLDHPSLSLIQRDMPLNRIYRVQLSGNSPSRQLRVVLSSPDGRDLMAGAEQEYNGSDGFSIQSQDLNKPLAAGIYLLTVRSGSEMWQQPLALQGSNHLNWIQLQQGKIKLHPPTVAASCPAPWLEQALLRRDSFAQVAWHRSDDLQLHNWPPRDDAENLWGTASVIRVEARGGVTLRFEHRMAGPLLTLKN</sequence>
<dbReference type="InterPro" id="IPR021290">
    <property type="entry name" value="DUF2861"/>
</dbReference>
<keyword evidence="2" id="KW-1185">Reference proteome</keyword>
<dbReference type="RefSeq" id="WP_048918702.1">
    <property type="nucleotide sequence ID" value="NZ_CAKKMT010000018.1"/>
</dbReference>
<organism evidence="1 2">
    <name type="scientific">Erwinia aphidicola</name>
    <dbReference type="NCBI Taxonomy" id="68334"/>
    <lineage>
        <taxon>Bacteria</taxon>
        <taxon>Pseudomonadati</taxon>
        <taxon>Pseudomonadota</taxon>
        <taxon>Gammaproteobacteria</taxon>
        <taxon>Enterobacterales</taxon>
        <taxon>Erwiniaceae</taxon>
        <taxon>Erwinia</taxon>
    </lineage>
</organism>
<dbReference type="Pfam" id="PF11060">
    <property type="entry name" value="DUF2861"/>
    <property type="match status" value="1"/>
</dbReference>
<reference evidence="1 2" key="1">
    <citation type="submission" date="2024-02" db="EMBL/GenBank/DDBJ databases">
        <title>First report Erwinia aphidicola in onion in Chile.</title>
        <authorList>
            <person name="Valenzuela M."/>
            <person name="Pena M."/>
            <person name="Dutta B."/>
        </authorList>
    </citation>
    <scope>NUCLEOTIDE SEQUENCE [LARGE SCALE GENOMIC DNA]</scope>
    <source>
        <strain evidence="1 2">QCJ3A</strain>
    </source>
</reference>